<dbReference type="Proteomes" id="UP001549097">
    <property type="component" value="Unassembled WGS sequence"/>
</dbReference>
<evidence type="ECO:0000313" key="3">
    <source>
        <dbReference type="Proteomes" id="UP001549097"/>
    </source>
</evidence>
<accession>A0ABV2LDY9</accession>
<proteinExistence type="predicted"/>
<dbReference type="GO" id="GO:0016787">
    <property type="term" value="F:hydrolase activity"/>
    <property type="evidence" value="ECO:0007669"/>
    <property type="project" value="UniProtKB-KW"/>
</dbReference>
<reference evidence="2 3" key="1">
    <citation type="submission" date="2024-06" db="EMBL/GenBank/DDBJ databases">
        <title>Genomic Encyclopedia of Type Strains, Phase IV (KMG-IV): sequencing the most valuable type-strain genomes for metagenomic binning, comparative biology and taxonomic classification.</title>
        <authorList>
            <person name="Goeker M."/>
        </authorList>
    </citation>
    <scope>NUCLEOTIDE SEQUENCE [LARGE SCALE GENOMIC DNA]</scope>
    <source>
        <strain evidence="2 3">DSM 100124</strain>
    </source>
</reference>
<dbReference type="InterPro" id="IPR029058">
    <property type="entry name" value="AB_hydrolase_fold"/>
</dbReference>
<name>A0ABV2LDY9_9BACL</name>
<organism evidence="2 3">
    <name type="scientific">Fictibacillus halophilus</name>
    <dbReference type="NCBI Taxonomy" id="1610490"/>
    <lineage>
        <taxon>Bacteria</taxon>
        <taxon>Bacillati</taxon>
        <taxon>Bacillota</taxon>
        <taxon>Bacilli</taxon>
        <taxon>Bacillales</taxon>
        <taxon>Fictibacillaceae</taxon>
        <taxon>Fictibacillus</taxon>
    </lineage>
</organism>
<protein>
    <submittedName>
        <fullName evidence="2">Dienelactone hydrolase</fullName>
    </submittedName>
</protein>
<dbReference type="SUPFAM" id="SSF53474">
    <property type="entry name" value="alpha/beta-Hydrolases"/>
    <property type="match status" value="1"/>
</dbReference>
<dbReference type="Gene3D" id="3.40.50.1820">
    <property type="entry name" value="alpha/beta hydrolase"/>
    <property type="match status" value="1"/>
</dbReference>
<dbReference type="RefSeq" id="WP_198768576.1">
    <property type="nucleotide sequence ID" value="NZ_JAEACF010000001.1"/>
</dbReference>
<gene>
    <name evidence="2" type="ORF">ABID52_000388</name>
</gene>
<evidence type="ECO:0000313" key="2">
    <source>
        <dbReference type="EMBL" id="MET3726807.1"/>
    </source>
</evidence>
<dbReference type="Pfam" id="PF12715">
    <property type="entry name" value="Abhydrolase_7"/>
    <property type="match status" value="1"/>
</dbReference>
<sequence length="338" mass="38493">MYRLSDLNQSPLPKLIEHHFTKKDWEEKRSKIKQIWTSYLGRLTIPSGKIGYETIKISEKQGYIEQLLRYHTIDGDAVTALLLLPQNGVQTAPAVLALHSTDEKGKNDIATEYGRENRQYALELVKRGFIVLAPDTITAGERLEKGARPYHTKSFYEKNPDRTAVGKMVSDHMHGISLLQQLSRNQSKRVGVIGHSLGGYNACFLAGLDDRISCVVSSCGFATFKADLEIHRWGQREWFSHIPRLSEDINKGFVPFEFHEIASLVAPIPFFNWMSFNDPIFPHYEPAMEGMKQINDLYEWLGASDQFIHLCGNGGHDFPASIRRLAYEFLEKHLNANN</sequence>
<dbReference type="PANTHER" id="PTHR22946">
    <property type="entry name" value="DIENELACTONE HYDROLASE DOMAIN-CONTAINING PROTEIN-RELATED"/>
    <property type="match status" value="1"/>
</dbReference>
<dbReference type="Pfam" id="PF00326">
    <property type="entry name" value="Peptidase_S9"/>
    <property type="match status" value="1"/>
</dbReference>
<dbReference type="EMBL" id="JBEPMP010000001">
    <property type="protein sequence ID" value="MET3726807.1"/>
    <property type="molecule type" value="Genomic_DNA"/>
</dbReference>
<feature type="domain" description="Peptidase S9 prolyl oligopeptidase catalytic" evidence="1">
    <location>
        <begin position="161"/>
        <end position="230"/>
    </location>
</feature>
<keyword evidence="3" id="KW-1185">Reference proteome</keyword>
<comment type="caution">
    <text evidence="2">The sequence shown here is derived from an EMBL/GenBank/DDBJ whole genome shotgun (WGS) entry which is preliminary data.</text>
</comment>
<dbReference type="InterPro" id="IPR001375">
    <property type="entry name" value="Peptidase_S9_cat"/>
</dbReference>
<evidence type="ECO:0000259" key="1">
    <source>
        <dbReference type="Pfam" id="PF00326"/>
    </source>
</evidence>
<dbReference type="InterPro" id="IPR025890">
    <property type="entry name" value="Abhydrolase_bac"/>
</dbReference>
<dbReference type="InterPro" id="IPR050261">
    <property type="entry name" value="FrsA_esterase"/>
</dbReference>
<keyword evidence="2" id="KW-0378">Hydrolase</keyword>